<dbReference type="RefSeq" id="WP_024018183.1">
    <property type="nucleotide sequence ID" value="NZ_KQ130437.1"/>
</dbReference>
<protein>
    <recommendedName>
        <fullName evidence="3">Circularly permuted ATPgrasp domain-containing protein</fullName>
    </recommendedName>
</protein>
<dbReference type="STRING" id="1420583.V473_20740"/>
<comment type="caution">
    <text evidence="1">The sequence shown here is derived from an EMBL/GenBank/DDBJ whole genome shotgun (WGS) entry which is preliminary data.</text>
</comment>
<dbReference type="PATRIC" id="fig|1420583.3.peg.3956"/>
<evidence type="ECO:0000313" key="2">
    <source>
        <dbReference type="Proteomes" id="UP000052232"/>
    </source>
</evidence>
<name>A0A0J7XJS0_9SPHN</name>
<dbReference type="AlphaFoldDB" id="A0A0J7XJS0"/>
<dbReference type="EMBL" id="JACT01000006">
    <property type="protein sequence ID" value="KMS52281.1"/>
    <property type="molecule type" value="Genomic_DNA"/>
</dbReference>
<evidence type="ECO:0000313" key="1">
    <source>
        <dbReference type="EMBL" id="KMS52281.1"/>
    </source>
</evidence>
<proteinExistence type="predicted"/>
<accession>A0A0J7XJS0</accession>
<evidence type="ECO:0008006" key="3">
    <source>
        <dbReference type="Google" id="ProtNLM"/>
    </source>
</evidence>
<organism evidence="1 2">
    <name type="scientific">Sphingobium cupriresistens LL01</name>
    <dbReference type="NCBI Taxonomy" id="1420583"/>
    <lineage>
        <taxon>Bacteria</taxon>
        <taxon>Pseudomonadati</taxon>
        <taxon>Pseudomonadota</taxon>
        <taxon>Alphaproteobacteria</taxon>
        <taxon>Sphingomonadales</taxon>
        <taxon>Sphingomonadaceae</taxon>
        <taxon>Sphingobium</taxon>
    </lineage>
</organism>
<gene>
    <name evidence="1" type="ORF">V473_20740</name>
</gene>
<reference evidence="1 2" key="1">
    <citation type="journal article" date="2015" name="G3 (Bethesda)">
        <title>Insights into Ongoing Evolution of the Hexachlorocyclohexane Catabolic Pathway from Comparative Genomics of Ten Sphingomonadaceae Strains.</title>
        <authorList>
            <person name="Pearce S.L."/>
            <person name="Oakeshott J.G."/>
            <person name="Pandey G."/>
        </authorList>
    </citation>
    <scope>NUCLEOTIDE SEQUENCE [LARGE SCALE GENOMIC DNA]</scope>
    <source>
        <strain evidence="1 2">LL01</strain>
    </source>
</reference>
<dbReference type="Proteomes" id="UP000052232">
    <property type="component" value="Unassembled WGS sequence"/>
</dbReference>
<keyword evidence="2" id="KW-1185">Reference proteome</keyword>
<dbReference type="SUPFAM" id="SSF56059">
    <property type="entry name" value="Glutathione synthetase ATP-binding domain-like"/>
    <property type="match status" value="1"/>
</dbReference>
<sequence>MDRAALSDALVRETGDLAMRASYLETRPHLFSDVAVFINVSQLAGMQRIIAAIETVARHPDYLAATMAWAPVSARQDFGPHGVFMGYDFHLSERGPALIEINTNAGGAMLNAVLARAQRVCCPSEPTDFLRADPFESVVAAMFSKEWRYQRGSGEPVSIAIVDDDPVSQYLFPEFLLTRHLLERAGHSVCIADPSEFAYASGTLRYGDRNVDLIYNRLVDFSLDRPEHSALRAAYLDGSVVVTPNPHVHAKFADKRNLTLLSDTAQLREWGFDPAIVDTLVAGIPATERVDKASAERLWAGRRQFFFKPAGGYGSKAAYRGDKLTKSVWAEILESDYVAQAYVRPSERIIRLDGETVKRKIDVRLYTYDGEPLVAAARLYQGQTTNMRTAGGGFAPVLLMAADDSPQDCDRCATGEA</sequence>